<evidence type="ECO:0000313" key="7">
    <source>
        <dbReference type="Proteomes" id="UP000886817"/>
    </source>
</evidence>
<keyword evidence="2" id="KW-0805">Transcription regulation</keyword>
<dbReference type="PROSITE" id="PS50931">
    <property type="entry name" value="HTH_LYSR"/>
    <property type="match status" value="1"/>
</dbReference>
<comment type="caution">
    <text evidence="6">The sequence shown here is derived from an EMBL/GenBank/DDBJ whole genome shotgun (WGS) entry which is preliminary data.</text>
</comment>
<dbReference type="Pfam" id="PF00126">
    <property type="entry name" value="HTH_1"/>
    <property type="match status" value="1"/>
</dbReference>
<reference evidence="6" key="2">
    <citation type="submission" date="2021-04" db="EMBL/GenBank/DDBJ databases">
        <authorList>
            <person name="Gilroy R."/>
        </authorList>
    </citation>
    <scope>NUCLEOTIDE SEQUENCE</scope>
    <source>
        <strain evidence="6">ChiSjej1B19-8411</strain>
    </source>
</reference>
<keyword evidence="4" id="KW-0804">Transcription</keyword>
<sequence>MELRQLAYFKAVAESENISATAKELYISQPALSKSIQQLEKELGVDLFVRNRKHLMINAAGREALQYTDRILEAVRSMQVKLKSIAANQISLRIGTTQTSPFRFVMPVFEIEHPWITTDTQFIGDEEKARESLEDGSFDAVLVSSAISGENVCSRRILSDPIFVCVPENSRMAGKNSVSLKELEGMTLLATRWGDKVPYVEQFNRRLLQMNVQVNFSFQPDFATLQMLLEKTDYCVISSSLFLTYQHLPGRIPVKIQDEEIGELPCYLAYCKVKQALARPLEEWLLLLKEKLSL</sequence>
<dbReference type="PRINTS" id="PR00039">
    <property type="entry name" value="HTHLYSR"/>
</dbReference>
<proteinExistence type="inferred from homology"/>
<dbReference type="Pfam" id="PF03466">
    <property type="entry name" value="LysR_substrate"/>
    <property type="match status" value="1"/>
</dbReference>
<dbReference type="SUPFAM" id="SSF46785">
    <property type="entry name" value="Winged helix' DNA-binding domain"/>
    <property type="match status" value="1"/>
</dbReference>
<dbReference type="AlphaFoldDB" id="A0A9D1WG10"/>
<dbReference type="Gene3D" id="3.40.190.290">
    <property type="match status" value="1"/>
</dbReference>
<evidence type="ECO:0000259" key="5">
    <source>
        <dbReference type="PROSITE" id="PS50931"/>
    </source>
</evidence>
<organism evidence="6 7">
    <name type="scientific">Candidatus Blautia gallistercoris</name>
    <dbReference type="NCBI Taxonomy" id="2838490"/>
    <lineage>
        <taxon>Bacteria</taxon>
        <taxon>Bacillati</taxon>
        <taxon>Bacillota</taxon>
        <taxon>Clostridia</taxon>
        <taxon>Lachnospirales</taxon>
        <taxon>Lachnospiraceae</taxon>
        <taxon>Blautia</taxon>
    </lineage>
</organism>
<dbReference type="CDD" id="cd05466">
    <property type="entry name" value="PBP2_LTTR_substrate"/>
    <property type="match status" value="1"/>
</dbReference>
<gene>
    <name evidence="6" type="ORF">IAA45_02035</name>
</gene>
<dbReference type="Proteomes" id="UP000886817">
    <property type="component" value="Unassembled WGS sequence"/>
</dbReference>
<dbReference type="GO" id="GO:0003677">
    <property type="term" value="F:DNA binding"/>
    <property type="evidence" value="ECO:0007669"/>
    <property type="project" value="UniProtKB-KW"/>
</dbReference>
<dbReference type="PANTHER" id="PTHR30419">
    <property type="entry name" value="HTH-TYPE TRANSCRIPTIONAL REGULATOR YBHD"/>
    <property type="match status" value="1"/>
</dbReference>
<dbReference type="EMBL" id="DXEX01000052">
    <property type="protein sequence ID" value="HIX58484.1"/>
    <property type="molecule type" value="Genomic_DNA"/>
</dbReference>
<accession>A0A9D1WG10</accession>
<dbReference type="SUPFAM" id="SSF53850">
    <property type="entry name" value="Periplasmic binding protein-like II"/>
    <property type="match status" value="1"/>
</dbReference>
<evidence type="ECO:0000256" key="1">
    <source>
        <dbReference type="ARBA" id="ARBA00009437"/>
    </source>
</evidence>
<dbReference type="PANTHER" id="PTHR30419:SF8">
    <property type="entry name" value="NITROGEN ASSIMILATION TRANSCRIPTIONAL ACTIVATOR-RELATED"/>
    <property type="match status" value="1"/>
</dbReference>
<reference evidence="6" key="1">
    <citation type="journal article" date="2021" name="PeerJ">
        <title>Extensive microbial diversity within the chicken gut microbiome revealed by metagenomics and culture.</title>
        <authorList>
            <person name="Gilroy R."/>
            <person name="Ravi A."/>
            <person name="Getino M."/>
            <person name="Pursley I."/>
            <person name="Horton D.L."/>
            <person name="Alikhan N.F."/>
            <person name="Baker D."/>
            <person name="Gharbi K."/>
            <person name="Hall N."/>
            <person name="Watson M."/>
            <person name="Adriaenssens E.M."/>
            <person name="Foster-Nyarko E."/>
            <person name="Jarju S."/>
            <person name="Secka A."/>
            <person name="Antonio M."/>
            <person name="Oren A."/>
            <person name="Chaudhuri R.R."/>
            <person name="La Ragione R."/>
            <person name="Hildebrand F."/>
            <person name="Pallen M.J."/>
        </authorList>
    </citation>
    <scope>NUCLEOTIDE SEQUENCE</scope>
    <source>
        <strain evidence="6">ChiSjej1B19-8411</strain>
    </source>
</reference>
<evidence type="ECO:0000313" key="6">
    <source>
        <dbReference type="EMBL" id="HIX58484.1"/>
    </source>
</evidence>
<dbReference type="FunFam" id="1.10.10.10:FF:000001">
    <property type="entry name" value="LysR family transcriptional regulator"/>
    <property type="match status" value="1"/>
</dbReference>
<dbReference type="InterPro" id="IPR036390">
    <property type="entry name" value="WH_DNA-bd_sf"/>
</dbReference>
<dbReference type="Gene3D" id="1.10.10.10">
    <property type="entry name" value="Winged helix-like DNA-binding domain superfamily/Winged helix DNA-binding domain"/>
    <property type="match status" value="1"/>
</dbReference>
<protein>
    <submittedName>
        <fullName evidence="6">LysR family transcriptional regulator</fullName>
    </submittedName>
</protein>
<dbReference type="InterPro" id="IPR005119">
    <property type="entry name" value="LysR_subst-bd"/>
</dbReference>
<evidence type="ECO:0000256" key="2">
    <source>
        <dbReference type="ARBA" id="ARBA00023015"/>
    </source>
</evidence>
<dbReference type="InterPro" id="IPR000847">
    <property type="entry name" value="LysR_HTH_N"/>
</dbReference>
<name>A0A9D1WG10_9FIRM</name>
<keyword evidence="3" id="KW-0238">DNA-binding</keyword>
<dbReference type="InterPro" id="IPR050950">
    <property type="entry name" value="HTH-type_LysR_regulators"/>
</dbReference>
<evidence type="ECO:0000256" key="3">
    <source>
        <dbReference type="ARBA" id="ARBA00023125"/>
    </source>
</evidence>
<comment type="similarity">
    <text evidence="1">Belongs to the LysR transcriptional regulatory family.</text>
</comment>
<dbReference type="GO" id="GO:0005829">
    <property type="term" value="C:cytosol"/>
    <property type="evidence" value="ECO:0007669"/>
    <property type="project" value="TreeGrafter"/>
</dbReference>
<evidence type="ECO:0000256" key="4">
    <source>
        <dbReference type="ARBA" id="ARBA00023163"/>
    </source>
</evidence>
<dbReference type="GO" id="GO:0003700">
    <property type="term" value="F:DNA-binding transcription factor activity"/>
    <property type="evidence" value="ECO:0007669"/>
    <property type="project" value="InterPro"/>
</dbReference>
<feature type="domain" description="HTH lysR-type" evidence="5">
    <location>
        <begin position="1"/>
        <end position="58"/>
    </location>
</feature>
<dbReference type="InterPro" id="IPR036388">
    <property type="entry name" value="WH-like_DNA-bd_sf"/>
</dbReference>